<proteinExistence type="predicted"/>
<dbReference type="AlphaFoldDB" id="W2TLB6"/>
<feature type="region of interest" description="Disordered" evidence="1">
    <location>
        <begin position="336"/>
        <end position="361"/>
    </location>
</feature>
<protein>
    <submittedName>
        <fullName evidence="4">Zonula occludens toxin</fullName>
    </submittedName>
</protein>
<feature type="transmembrane region" description="Helical" evidence="2">
    <location>
        <begin position="521"/>
        <end position="541"/>
    </location>
</feature>
<dbReference type="KEGG" id="nai:NECAME_17724"/>
<gene>
    <name evidence="4" type="ORF">NECAME_17724</name>
</gene>
<evidence type="ECO:0000313" key="5">
    <source>
        <dbReference type="Proteomes" id="UP000053676"/>
    </source>
</evidence>
<sequence length="880" mass="94183">MMNINDVGQLVIVIGYLVAFGLGVVAVRCQCGLCRCLSRHCLGAGSDYRYQAVQAFREVGVIVMMKARSIAFGFGLLALAAPSFAILPAAPLVGELLVAGRVGGGLVVRELPRAGVATANPTVQAALAALGMGVVMGHLPSQNSSVRDQVQTAKDAPLPSPQSPNDPNLVKRYVASGISEQFSTAQAAANARVALIYQQNNCSTVTNQLTRDQYCPTSASITLDTYSSGMILYSFTTNATVYSPLTDRGSVSCSDGSAVIWDSPKSPRCAAQPQPEQPDGKCDVQISLVSGAYVLNRRAADPDCATDTGSVISPDAKSITQSGLDVNGNPLSIKTTVNPDGGTTTTVSTQTSSQTASGTTTSVETTNITTNAAGNVTNYNTTINNNSSITNTSGSVVNNAPPVPVSGTVSVDLPNDYARENTLNDVKTNTKNIENTLKGDGIDNTPMSSAPINQLDEVYRNFNDKISQKIGKPVGDAFSFSFGLPVSVVTALTLAGTVTAAFMAVLGSALGSIVVSAPSGLVAQGLALLPVVFVLMAVYFFTGKLGSGKTLCAVGRIRDYLREGRKVATNLDLDLSALARKRRDYRWNVTRLPDKPRITDLQALGRGCEEEDEKRYGLIVLDELGTWFNARKWQDKDRLPLIDWFLHARKHHWDVIFIVQDIDAVDAQLRGALCEHLVIARRLDRLAVPILGALLKLFEIPAKLPKVHVATVRYGDSVAAPVVHRWVYTGKDLYPAYDTAQVFRDGSEVMAGELVDMRAMYSLLSPYHLHGCQRLHRAQDELKEAQAAYDQAIGKKKASQAATRSGAACEASACRRPIAFFCRRSGLRDTFARAGGRGYYAGAGASPGAGETRTARTRAFSPRPSSYHLCPADSRHHLRR</sequence>
<dbReference type="OrthoDB" id="10616341at2759"/>
<feature type="domain" description="Zona occludens toxin N-terminal" evidence="3">
    <location>
        <begin position="537"/>
        <end position="692"/>
    </location>
</feature>
<evidence type="ECO:0000313" key="4">
    <source>
        <dbReference type="EMBL" id="ETN82424.1"/>
    </source>
</evidence>
<keyword evidence="2" id="KW-0472">Membrane</keyword>
<feature type="transmembrane region" description="Helical" evidence="2">
    <location>
        <begin position="70"/>
        <end position="94"/>
    </location>
</feature>
<accession>W2TLB6</accession>
<feature type="region of interest" description="Disordered" evidence="1">
    <location>
        <begin position="842"/>
        <end position="880"/>
    </location>
</feature>
<evidence type="ECO:0000256" key="2">
    <source>
        <dbReference type="SAM" id="Phobius"/>
    </source>
</evidence>
<keyword evidence="5" id="KW-1185">Reference proteome</keyword>
<dbReference type="SUPFAM" id="SSF52540">
    <property type="entry name" value="P-loop containing nucleoside triphosphate hydrolases"/>
    <property type="match status" value="1"/>
</dbReference>
<name>W2TLB6_NECAM</name>
<dbReference type="InterPro" id="IPR008900">
    <property type="entry name" value="Zot_N"/>
</dbReference>
<keyword evidence="2" id="KW-1133">Transmembrane helix</keyword>
<keyword evidence="2" id="KW-0812">Transmembrane</keyword>
<feature type="transmembrane region" description="Helical" evidence="2">
    <location>
        <begin position="6"/>
        <end position="27"/>
    </location>
</feature>
<reference evidence="5" key="1">
    <citation type="journal article" date="2014" name="Nat. Genet.">
        <title>Genome of the human hookworm Necator americanus.</title>
        <authorList>
            <person name="Tang Y.T."/>
            <person name="Gao X."/>
            <person name="Rosa B.A."/>
            <person name="Abubucker S."/>
            <person name="Hallsworth-Pepin K."/>
            <person name="Martin J."/>
            <person name="Tyagi R."/>
            <person name="Heizer E."/>
            <person name="Zhang X."/>
            <person name="Bhonagiri-Palsikar V."/>
            <person name="Minx P."/>
            <person name="Warren W.C."/>
            <person name="Wang Q."/>
            <person name="Zhan B."/>
            <person name="Hotez P.J."/>
            <person name="Sternberg P.W."/>
            <person name="Dougall A."/>
            <person name="Gaze S.T."/>
            <person name="Mulvenna J."/>
            <person name="Sotillo J."/>
            <person name="Ranganathan S."/>
            <person name="Rabelo E.M."/>
            <person name="Wilson R.K."/>
            <person name="Felgner P.L."/>
            <person name="Bethony J."/>
            <person name="Hawdon J.M."/>
            <person name="Gasser R.B."/>
            <person name="Loukas A."/>
            <person name="Mitreva M."/>
        </authorList>
    </citation>
    <scope>NUCLEOTIDE SEQUENCE [LARGE SCALE GENOMIC DNA]</scope>
</reference>
<dbReference type="InterPro" id="IPR027417">
    <property type="entry name" value="P-loop_NTPase"/>
</dbReference>
<dbReference type="Pfam" id="PF05707">
    <property type="entry name" value="Zot"/>
    <property type="match status" value="1"/>
</dbReference>
<evidence type="ECO:0000256" key="1">
    <source>
        <dbReference type="SAM" id="MobiDB-lite"/>
    </source>
</evidence>
<evidence type="ECO:0000259" key="3">
    <source>
        <dbReference type="Pfam" id="PF05707"/>
    </source>
</evidence>
<dbReference type="EMBL" id="KI658487">
    <property type="protein sequence ID" value="ETN82424.1"/>
    <property type="molecule type" value="Genomic_DNA"/>
</dbReference>
<dbReference type="Proteomes" id="UP000053676">
    <property type="component" value="Unassembled WGS sequence"/>
</dbReference>
<dbReference type="Gene3D" id="3.40.50.300">
    <property type="entry name" value="P-loop containing nucleotide triphosphate hydrolases"/>
    <property type="match status" value="1"/>
</dbReference>
<feature type="region of interest" description="Disordered" evidence="1">
    <location>
        <begin position="145"/>
        <end position="167"/>
    </location>
</feature>
<feature type="transmembrane region" description="Helical" evidence="2">
    <location>
        <begin position="488"/>
        <end position="515"/>
    </location>
</feature>
<organism evidence="4 5">
    <name type="scientific">Necator americanus</name>
    <name type="common">Human hookworm</name>
    <dbReference type="NCBI Taxonomy" id="51031"/>
    <lineage>
        <taxon>Eukaryota</taxon>
        <taxon>Metazoa</taxon>
        <taxon>Ecdysozoa</taxon>
        <taxon>Nematoda</taxon>
        <taxon>Chromadorea</taxon>
        <taxon>Rhabditida</taxon>
        <taxon>Rhabditina</taxon>
        <taxon>Rhabditomorpha</taxon>
        <taxon>Strongyloidea</taxon>
        <taxon>Ancylostomatidae</taxon>
        <taxon>Bunostominae</taxon>
        <taxon>Necator</taxon>
    </lineage>
</organism>